<sequence>MKMVKVEPIAVKRITVNEESKSKPGEEKVDYVFKFSLPKGVARQFEELADKLKIPEGKLSKFFMVRGIRAFQVGFRPERMKAAEGKPARKKTVKAAGADNLVAVDLRNLSPKTLAFLRRFAAQQDIPLAKQIERSLDDGYGQAD</sequence>
<organism evidence="1 2">
    <name type="scientific">Candidatus Buchananbacteria bacterium RIFCSPHIGHO2_01_FULL_46_12</name>
    <dbReference type="NCBI Taxonomy" id="1797536"/>
    <lineage>
        <taxon>Bacteria</taxon>
        <taxon>Candidatus Buchananiibacteriota</taxon>
    </lineage>
</organism>
<protein>
    <submittedName>
        <fullName evidence="1">Uncharacterized protein</fullName>
    </submittedName>
</protein>
<dbReference type="Proteomes" id="UP000178432">
    <property type="component" value="Unassembled WGS sequence"/>
</dbReference>
<comment type="caution">
    <text evidence="1">The sequence shown here is derived from an EMBL/GenBank/DDBJ whole genome shotgun (WGS) entry which is preliminary data.</text>
</comment>
<dbReference type="AlphaFoldDB" id="A0A1G1Y2Q6"/>
<evidence type="ECO:0000313" key="2">
    <source>
        <dbReference type="Proteomes" id="UP000178432"/>
    </source>
</evidence>
<reference evidence="1 2" key="1">
    <citation type="journal article" date="2016" name="Nat. Commun.">
        <title>Thousands of microbial genomes shed light on interconnected biogeochemical processes in an aquifer system.</title>
        <authorList>
            <person name="Anantharaman K."/>
            <person name="Brown C.T."/>
            <person name="Hug L.A."/>
            <person name="Sharon I."/>
            <person name="Castelle C.J."/>
            <person name="Probst A.J."/>
            <person name="Thomas B.C."/>
            <person name="Singh A."/>
            <person name="Wilkins M.J."/>
            <person name="Karaoz U."/>
            <person name="Brodie E.L."/>
            <person name="Williams K.H."/>
            <person name="Hubbard S.S."/>
            <person name="Banfield J.F."/>
        </authorList>
    </citation>
    <scope>NUCLEOTIDE SEQUENCE [LARGE SCALE GENOMIC DNA]</scope>
</reference>
<accession>A0A1G1Y2Q6</accession>
<dbReference type="EMBL" id="MHIF01000071">
    <property type="protein sequence ID" value="OGY45847.1"/>
    <property type="molecule type" value="Genomic_DNA"/>
</dbReference>
<evidence type="ECO:0000313" key="1">
    <source>
        <dbReference type="EMBL" id="OGY45847.1"/>
    </source>
</evidence>
<proteinExistence type="predicted"/>
<name>A0A1G1Y2Q6_9BACT</name>
<gene>
    <name evidence="1" type="ORF">A2663_01935</name>
</gene>